<evidence type="ECO:0000256" key="7">
    <source>
        <dbReference type="ARBA" id="ARBA00022840"/>
    </source>
</evidence>
<organism evidence="9 10">
    <name type="scientific">Maritalea porphyrae</name>
    <dbReference type="NCBI Taxonomy" id="880732"/>
    <lineage>
        <taxon>Bacteria</taxon>
        <taxon>Pseudomonadati</taxon>
        <taxon>Pseudomonadota</taxon>
        <taxon>Alphaproteobacteria</taxon>
        <taxon>Hyphomicrobiales</taxon>
        <taxon>Devosiaceae</taxon>
        <taxon>Maritalea</taxon>
    </lineage>
</organism>
<feature type="domain" description="Signal transduction histidine kinase HWE region" evidence="8">
    <location>
        <begin position="139"/>
        <end position="221"/>
    </location>
</feature>
<dbReference type="Proteomes" id="UP001161405">
    <property type="component" value="Unassembled WGS sequence"/>
</dbReference>
<comment type="catalytic activity">
    <reaction evidence="1">
        <text>ATP + protein L-histidine = ADP + protein N-phospho-L-histidine.</text>
        <dbReference type="EC" id="2.7.13.3"/>
    </reaction>
</comment>
<keyword evidence="10" id="KW-1185">Reference proteome</keyword>
<evidence type="ECO:0000313" key="9">
    <source>
        <dbReference type="EMBL" id="GLQ15949.1"/>
    </source>
</evidence>
<evidence type="ECO:0000256" key="2">
    <source>
        <dbReference type="ARBA" id="ARBA00012438"/>
    </source>
</evidence>
<reference evidence="9" key="2">
    <citation type="submission" date="2023-01" db="EMBL/GenBank/DDBJ databases">
        <title>Draft genome sequence of Maritalea porphyrae strain NBRC 107169.</title>
        <authorList>
            <person name="Sun Q."/>
            <person name="Mori K."/>
        </authorList>
    </citation>
    <scope>NUCLEOTIDE SEQUENCE</scope>
    <source>
        <strain evidence="9">NBRC 107169</strain>
    </source>
</reference>
<keyword evidence="6 9" id="KW-0418">Kinase</keyword>
<evidence type="ECO:0000256" key="5">
    <source>
        <dbReference type="ARBA" id="ARBA00022741"/>
    </source>
</evidence>
<evidence type="ECO:0000256" key="4">
    <source>
        <dbReference type="ARBA" id="ARBA00022679"/>
    </source>
</evidence>
<keyword evidence="3" id="KW-0597">Phosphoprotein</keyword>
<dbReference type="GO" id="GO:0016301">
    <property type="term" value="F:kinase activity"/>
    <property type="evidence" value="ECO:0007669"/>
    <property type="project" value="UniProtKB-KW"/>
</dbReference>
<comment type="caution">
    <text evidence="9">The sequence shown here is derived from an EMBL/GenBank/DDBJ whole genome shotgun (WGS) entry which is preliminary data.</text>
</comment>
<evidence type="ECO:0000313" key="10">
    <source>
        <dbReference type="Proteomes" id="UP001161405"/>
    </source>
</evidence>
<dbReference type="EMBL" id="BSNI01000001">
    <property type="protein sequence ID" value="GLQ15949.1"/>
    <property type="molecule type" value="Genomic_DNA"/>
</dbReference>
<evidence type="ECO:0000256" key="1">
    <source>
        <dbReference type="ARBA" id="ARBA00000085"/>
    </source>
</evidence>
<evidence type="ECO:0000256" key="3">
    <source>
        <dbReference type="ARBA" id="ARBA00022553"/>
    </source>
</evidence>
<dbReference type="Gene3D" id="3.30.450.20">
    <property type="entry name" value="PAS domain"/>
    <property type="match status" value="1"/>
</dbReference>
<dbReference type="SMART" id="SM00911">
    <property type="entry name" value="HWE_HK"/>
    <property type="match status" value="1"/>
</dbReference>
<keyword evidence="5" id="KW-0547">Nucleotide-binding</keyword>
<protein>
    <recommendedName>
        <fullName evidence="2">histidine kinase</fullName>
        <ecNumber evidence="2">2.7.13.3</ecNumber>
    </recommendedName>
</protein>
<name>A0ABQ5UL45_9HYPH</name>
<evidence type="ECO:0000259" key="8">
    <source>
        <dbReference type="SMART" id="SM00911"/>
    </source>
</evidence>
<gene>
    <name evidence="9" type="ORF">GCM10007879_01980</name>
</gene>
<dbReference type="InterPro" id="IPR011102">
    <property type="entry name" value="Sig_transdc_His_kinase_HWE"/>
</dbReference>
<dbReference type="RefSeq" id="WP_284361126.1">
    <property type="nucleotide sequence ID" value="NZ_BSNI01000001.1"/>
</dbReference>
<dbReference type="PANTHER" id="PTHR41523:SF7">
    <property type="entry name" value="HISTIDINE KINASE"/>
    <property type="match status" value="1"/>
</dbReference>
<evidence type="ECO:0000256" key="6">
    <source>
        <dbReference type="ARBA" id="ARBA00022777"/>
    </source>
</evidence>
<keyword evidence="4" id="KW-0808">Transferase</keyword>
<sequence length="329" mass="37425">MLRHSLAWEKEQKDPTKKLDYLTFALVRTGICVMLQNDKFEYEYVANVPQQWSITDNVPPSDQAMFGEALGKRLEAEKANLLETGESCEFEWTTRSGSTFHFSIELVFDRENGREIFTAVKDLTKERQRENVLRTLLKEVSHRSKNLLAMVQSVAFQTARHSDNLDRFIDRFRGRIQAISNSQDAITQNDWQGSSAMALVERQKSLFSQSVQQLIQFDGQDTILTPNATMHLGLALHELISNAKNHGNFLVENKAISICFEQHPHDDRANEVTFVWREEANDKKSARDAEKHFGSVVLERIVPAAVSGNAETENGIDGFTYKLTFPANA</sequence>
<keyword evidence="7" id="KW-0067">ATP-binding</keyword>
<dbReference type="Pfam" id="PF07536">
    <property type="entry name" value="HWE_HK"/>
    <property type="match status" value="1"/>
</dbReference>
<accession>A0ABQ5UL45</accession>
<dbReference type="PANTHER" id="PTHR41523">
    <property type="entry name" value="TWO-COMPONENT SYSTEM SENSOR PROTEIN"/>
    <property type="match status" value="1"/>
</dbReference>
<dbReference type="EC" id="2.7.13.3" evidence="2"/>
<reference evidence="9" key="1">
    <citation type="journal article" date="2014" name="Int. J. Syst. Evol. Microbiol.">
        <title>Complete genome of a new Firmicutes species belonging to the dominant human colonic microbiota ('Ruminococcus bicirculans') reveals two chromosomes and a selective capacity to utilize plant glucans.</title>
        <authorList>
            <consortium name="NISC Comparative Sequencing Program"/>
            <person name="Wegmann U."/>
            <person name="Louis P."/>
            <person name="Goesmann A."/>
            <person name="Henrissat B."/>
            <person name="Duncan S.H."/>
            <person name="Flint H.J."/>
        </authorList>
    </citation>
    <scope>NUCLEOTIDE SEQUENCE</scope>
    <source>
        <strain evidence="9">NBRC 107169</strain>
    </source>
</reference>
<proteinExistence type="predicted"/>